<dbReference type="PROSITE" id="PS51257">
    <property type="entry name" value="PROKAR_LIPOPROTEIN"/>
    <property type="match status" value="1"/>
</dbReference>
<dbReference type="Gene3D" id="2.130.10.10">
    <property type="entry name" value="YVTN repeat-like/Quinoprotein amine dehydrogenase"/>
    <property type="match status" value="1"/>
</dbReference>
<reference evidence="3" key="1">
    <citation type="submission" date="2017-02" db="EMBL/GenBank/DDBJ databases">
        <authorList>
            <person name="Varghese N."/>
            <person name="Submissions S."/>
        </authorList>
    </citation>
    <scope>NUCLEOTIDE SEQUENCE [LARGE SCALE GENOMIC DNA]</scope>
    <source>
        <strain evidence="3">DSM 22270</strain>
    </source>
</reference>
<keyword evidence="3" id="KW-1185">Reference proteome</keyword>
<dbReference type="AlphaFoldDB" id="A0A1T5HJ18"/>
<evidence type="ECO:0000313" key="3">
    <source>
        <dbReference type="Proteomes" id="UP000190897"/>
    </source>
</evidence>
<organism evidence="2 3">
    <name type="scientific">Dyadobacter psychrophilus</name>
    <dbReference type="NCBI Taxonomy" id="651661"/>
    <lineage>
        <taxon>Bacteria</taxon>
        <taxon>Pseudomonadati</taxon>
        <taxon>Bacteroidota</taxon>
        <taxon>Cytophagia</taxon>
        <taxon>Cytophagales</taxon>
        <taxon>Spirosomataceae</taxon>
        <taxon>Dyadobacter</taxon>
    </lineage>
</organism>
<dbReference type="Proteomes" id="UP000190897">
    <property type="component" value="Unassembled WGS sequence"/>
</dbReference>
<dbReference type="OrthoDB" id="1007159at2"/>
<feature type="signal peptide" evidence="1">
    <location>
        <begin position="1"/>
        <end position="30"/>
    </location>
</feature>
<dbReference type="RefSeq" id="WP_082218108.1">
    <property type="nucleotide sequence ID" value="NZ_FUZA01000019.1"/>
</dbReference>
<evidence type="ECO:0000313" key="2">
    <source>
        <dbReference type="EMBL" id="SKC20652.1"/>
    </source>
</evidence>
<evidence type="ECO:0008006" key="4">
    <source>
        <dbReference type="Google" id="ProtNLM"/>
    </source>
</evidence>
<sequence>MKLTKTAGLLSHMILLMTMLLACLNNLAIAQTVTADKPAAPANLPGKGLKQFDFFYAGEAKSRNMYIIRDGQIAWSYIDTVGKGEISDAILMKNGDVLFAHQYGVTLINSEKRVLWKYNTPDGFETHTAQAIGKEHVVFVQNGNPAKVFVMNIKTDKLVKEFVLPFKSGTHGQIRHARLTAEGTLLVAHMDLGKVIEYNLDGKQLSSIDVPSVWSAVPLKNGNLLVASNQNLVREITRSGIVVWDYPLANVPGYNITNPQIALRLPNGNILINNWFNQWSTKLNRDNAPVQAIEVTPDKKIVWALSSWSAPDLGPSTTIQLLNDPYNTYESVHFGNIH</sequence>
<feature type="chain" id="PRO_5013160184" description="Arylsulfotransferase (ASST)" evidence="1">
    <location>
        <begin position="31"/>
        <end position="338"/>
    </location>
</feature>
<gene>
    <name evidence="2" type="ORF">SAMN05660293_05693</name>
</gene>
<evidence type="ECO:0000256" key="1">
    <source>
        <dbReference type="SAM" id="SignalP"/>
    </source>
</evidence>
<proteinExistence type="predicted"/>
<dbReference type="EMBL" id="FUZA01000019">
    <property type="protein sequence ID" value="SKC20652.1"/>
    <property type="molecule type" value="Genomic_DNA"/>
</dbReference>
<keyword evidence="1" id="KW-0732">Signal</keyword>
<name>A0A1T5HJ18_9BACT</name>
<dbReference type="InterPro" id="IPR011047">
    <property type="entry name" value="Quinoprotein_ADH-like_sf"/>
</dbReference>
<dbReference type="SUPFAM" id="SSF50998">
    <property type="entry name" value="Quinoprotein alcohol dehydrogenase-like"/>
    <property type="match status" value="1"/>
</dbReference>
<protein>
    <recommendedName>
        <fullName evidence="4">Arylsulfotransferase (ASST)</fullName>
    </recommendedName>
</protein>
<dbReference type="InterPro" id="IPR015943">
    <property type="entry name" value="WD40/YVTN_repeat-like_dom_sf"/>
</dbReference>
<accession>A0A1T5HJ18</accession>
<dbReference type="STRING" id="651661.SAMN05660293_05693"/>